<organism evidence="2">
    <name type="scientific">uncultured Frankineae bacterium</name>
    <dbReference type="NCBI Taxonomy" id="437475"/>
    <lineage>
        <taxon>Bacteria</taxon>
        <taxon>Bacillati</taxon>
        <taxon>Actinomycetota</taxon>
        <taxon>Actinomycetes</taxon>
        <taxon>Frankiales</taxon>
        <taxon>environmental samples</taxon>
    </lineage>
</organism>
<feature type="compositionally biased region" description="Basic residues" evidence="1">
    <location>
        <begin position="138"/>
        <end position="153"/>
    </location>
</feature>
<sequence length="153" mass="16269">ESSGGRRGPAAVRGVRPQAGCGGAPVGHGRRTAPAGPHSSAVLVPRGALAATGPVQRRAGSRDLRHPPGDARRAPRPAGPRAGQPTGHRLSREGPAHAAHRGRPSAPARRQRRRPGRRAPHALAAERRRPAPAPQRPRNLHHRPHRRQRPDGM</sequence>
<evidence type="ECO:0000313" key="2">
    <source>
        <dbReference type="EMBL" id="CAA9309104.1"/>
    </source>
</evidence>
<accession>A0A6J4KL81</accession>
<feature type="non-terminal residue" evidence="2">
    <location>
        <position position="1"/>
    </location>
</feature>
<feature type="compositionally biased region" description="Basic residues" evidence="1">
    <location>
        <begin position="98"/>
        <end position="120"/>
    </location>
</feature>
<evidence type="ECO:0000256" key="1">
    <source>
        <dbReference type="SAM" id="MobiDB-lite"/>
    </source>
</evidence>
<gene>
    <name evidence="2" type="ORF">AVDCRST_MAG07-343</name>
</gene>
<feature type="compositionally biased region" description="Low complexity" evidence="1">
    <location>
        <begin position="8"/>
        <end position="17"/>
    </location>
</feature>
<dbReference type="AlphaFoldDB" id="A0A6J4KL81"/>
<feature type="region of interest" description="Disordered" evidence="1">
    <location>
        <begin position="1"/>
        <end position="153"/>
    </location>
</feature>
<feature type="compositionally biased region" description="Basic and acidic residues" evidence="1">
    <location>
        <begin position="60"/>
        <end position="73"/>
    </location>
</feature>
<protein>
    <submittedName>
        <fullName evidence="2">Uncharacterized protein</fullName>
    </submittedName>
</protein>
<name>A0A6J4KL81_9ACTN</name>
<dbReference type="EMBL" id="CADCUB010000020">
    <property type="protein sequence ID" value="CAA9309104.1"/>
    <property type="molecule type" value="Genomic_DNA"/>
</dbReference>
<reference evidence="2" key="1">
    <citation type="submission" date="2020-02" db="EMBL/GenBank/DDBJ databases">
        <authorList>
            <person name="Meier V. D."/>
        </authorList>
    </citation>
    <scope>NUCLEOTIDE SEQUENCE</scope>
    <source>
        <strain evidence="2">AVDCRST_MAG07</strain>
    </source>
</reference>
<proteinExistence type="predicted"/>
<feature type="non-terminal residue" evidence="2">
    <location>
        <position position="153"/>
    </location>
</feature>